<dbReference type="Proteomes" id="UP001189429">
    <property type="component" value="Unassembled WGS sequence"/>
</dbReference>
<dbReference type="SUPFAM" id="SSF51206">
    <property type="entry name" value="cAMP-binding domain-like"/>
    <property type="match status" value="2"/>
</dbReference>
<accession>A0ABN9RPI0</accession>
<reference evidence="2" key="1">
    <citation type="submission" date="2023-10" db="EMBL/GenBank/DDBJ databases">
        <authorList>
            <person name="Chen Y."/>
            <person name="Shah S."/>
            <person name="Dougan E. K."/>
            <person name="Thang M."/>
            <person name="Chan C."/>
        </authorList>
    </citation>
    <scope>NUCLEOTIDE SEQUENCE [LARGE SCALE GENOMIC DNA]</scope>
</reference>
<dbReference type="CDD" id="cd00038">
    <property type="entry name" value="CAP_ED"/>
    <property type="match status" value="1"/>
</dbReference>
<comment type="caution">
    <text evidence="2">The sequence shown here is derived from an EMBL/GenBank/DDBJ whole genome shotgun (WGS) entry which is preliminary data.</text>
</comment>
<evidence type="ECO:0000313" key="2">
    <source>
        <dbReference type="EMBL" id="CAK0821133.1"/>
    </source>
</evidence>
<dbReference type="EMBL" id="CAUYUJ010007553">
    <property type="protein sequence ID" value="CAK0821133.1"/>
    <property type="molecule type" value="Genomic_DNA"/>
</dbReference>
<evidence type="ECO:0000259" key="1">
    <source>
        <dbReference type="PROSITE" id="PS50042"/>
    </source>
</evidence>
<dbReference type="InterPro" id="IPR018490">
    <property type="entry name" value="cNMP-bd_dom_sf"/>
</dbReference>
<dbReference type="InterPro" id="IPR014710">
    <property type="entry name" value="RmlC-like_jellyroll"/>
</dbReference>
<organism evidence="2 3">
    <name type="scientific">Prorocentrum cordatum</name>
    <dbReference type="NCBI Taxonomy" id="2364126"/>
    <lineage>
        <taxon>Eukaryota</taxon>
        <taxon>Sar</taxon>
        <taxon>Alveolata</taxon>
        <taxon>Dinophyceae</taxon>
        <taxon>Prorocentrales</taxon>
        <taxon>Prorocentraceae</taxon>
        <taxon>Prorocentrum</taxon>
    </lineage>
</organism>
<sequence length="210" mass="22584">MRLQVRLARALRRVTCGPGGTEVLCEAGDRSPEGNRLILIDQGVVEASVPGAGGAPVVVGQFGPGAVLGGLRALGLTSCHVLTVRHAPADAGDGLVLFEVSGAEVAEMWASFGPELEVLRRRVLSDTRRAVMPCIVRTIRSGEFFRRYDLDLVRLWVKQMDLRIFRPGDLIFKEKRQSDAMAVLFSGTMDISVQGTLIASYSACGTTVGE</sequence>
<name>A0ABN9RPI0_9DINO</name>
<feature type="domain" description="Cyclic nucleotide-binding" evidence="1">
    <location>
        <begin position="144"/>
        <end position="210"/>
    </location>
</feature>
<dbReference type="Gene3D" id="2.60.120.10">
    <property type="entry name" value="Jelly Rolls"/>
    <property type="match status" value="2"/>
</dbReference>
<dbReference type="InterPro" id="IPR000595">
    <property type="entry name" value="cNMP-bd_dom"/>
</dbReference>
<dbReference type="PROSITE" id="PS50042">
    <property type="entry name" value="CNMP_BINDING_3"/>
    <property type="match status" value="1"/>
</dbReference>
<feature type="non-terminal residue" evidence="2">
    <location>
        <position position="210"/>
    </location>
</feature>
<gene>
    <name evidence="2" type="ORF">PCOR1329_LOCUS22543</name>
</gene>
<proteinExistence type="predicted"/>
<evidence type="ECO:0000313" key="3">
    <source>
        <dbReference type="Proteomes" id="UP001189429"/>
    </source>
</evidence>
<protein>
    <recommendedName>
        <fullName evidence="1">Cyclic nucleotide-binding domain-containing protein</fullName>
    </recommendedName>
</protein>
<keyword evidence="3" id="KW-1185">Reference proteome</keyword>